<keyword evidence="4 8" id="KW-0812">Transmembrane</keyword>
<evidence type="ECO:0000256" key="3">
    <source>
        <dbReference type="ARBA" id="ARBA00022475"/>
    </source>
</evidence>
<dbReference type="RefSeq" id="WP_163106760.1">
    <property type="nucleotide sequence ID" value="NZ_JAAAWO010000007.1"/>
</dbReference>
<keyword evidence="10" id="KW-1185">Reference proteome</keyword>
<dbReference type="EMBL" id="JAAAWO010000007">
    <property type="protein sequence ID" value="NDW16067.1"/>
    <property type="molecule type" value="Genomic_DNA"/>
</dbReference>
<dbReference type="Proteomes" id="UP000471381">
    <property type="component" value="Unassembled WGS sequence"/>
</dbReference>
<dbReference type="GO" id="GO:0030001">
    <property type="term" value="P:metal ion transport"/>
    <property type="evidence" value="ECO:0007669"/>
    <property type="project" value="UniProtKB-ARBA"/>
</dbReference>
<feature type="transmembrane region" description="Helical" evidence="8">
    <location>
        <begin position="428"/>
        <end position="450"/>
    </location>
</feature>
<feature type="transmembrane region" description="Helical" evidence="8">
    <location>
        <begin position="156"/>
        <end position="176"/>
    </location>
</feature>
<evidence type="ECO:0000256" key="4">
    <source>
        <dbReference type="ARBA" id="ARBA00022692"/>
    </source>
</evidence>
<evidence type="ECO:0000256" key="7">
    <source>
        <dbReference type="ARBA" id="ARBA00023136"/>
    </source>
</evidence>
<organism evidence="9 10">
    <name type="scientific">Alteromonas genovensis</name>
    <dbReference type="NCBI Taxonomy" id="471225"/>
    <lineage>
        <taxon>Bacteria</taxon>
        <taxon>Pseudomonadati</taxon>
        <taxon>Pseudomonadota</taxon>
        <taxon>Gammaproteobacteria</taxon>
        <taxon>Alteromonadales</taxon>
        <taxon>Alteromonadaceae</taxon>
        <taxon>Alteromonas/Salinimonas group</taxon>
        <taxon>Alteromonas</taxon>
    </lineage>
</organism>
<keyword evidence="2" id="KW-0813">Transport</keyword>
<keyword evidence="3" id="KW-1003">Cell membrane</keyword>
<dbReference type="InterPro" id="IPR003445">
    <property type="entry name" value="Cat_transpt"/>
</dbReference>
<feature type="transmembrane region" description="Helical" evidence="8">
    <location>
        <begin position="371"/>
        <end position="392"/>
    </location>
</feature>
<dbReference type="Pfam" id="PF02386">
    <property type="entry name" value="TrkH"/>
    <property type="match status" value="1"/>
</dbReference>
<keyword evidence="5 8" id="KW-1133">Transmembrane helix</keyword>
<evidence type="ECO:0000256" key="2">
    <source>
        <dbReference type="ARBA" id="ARBA00022448"/>
    </source>
</evidence>
<reference evidence="9 10" key="1">
    <citation type="submission" date="2020-01" db="EMBL/GenBank/DDBJ databases">
        <title>Genomes of bacteria type strains.</title>
        <authorList>
            <person name="Chen J."/>
            <person name="Zhu S."/>
            <person name="Yang J."/>
        </authorList>
    </citation>
    <scope>NUCLEOTIDE SEQUENCE [LARGE SCALE GENOMIC DNA]</scope>
    <source>
        <strain evidence="9 10">LMG 24078</strain>
    </source>
</reference>
<sequence length="467" mass="51170">MLWHHIYSFISKALYGNYEGTTLTSIKDLLVTKSPTALLIYGYVFFLIIAFSLLSLPIAQNSPIEWLDTLFIATSAVSTTGLITTQPGVDYSFFGQLVILLIIQIGGIGYMTFGSFILVALKAKMSKDSLKTSLEMSKREFAFPKDFKPSTFVKKVVLFTLIVECIGAILLAVIFTQNGEAAPIWSAIFHSVSAFCTAGFSLMTTSFQSYQGHLAVNFIISALSLLGAIGFIVMVDVWDVVKNPKSTPQFSTAIILKITFALLLGGTLFIGFTDDSLNHLPTFERWMTVFFQVMTASTTVGFNTFNVANMHIASVFVMFFLMLFGASPSGTGGGLKSTTLAALIAIVRSTLKRRKLVSFDGKRLPLHKLQLAASSFILAFAISFIAVTILLITEEAPLSWILFEVLSAIGTVGLTMGLTTELSDIGKLVIMLMMFMGRVGILTFGVFLSLREENEDEDNQEEEELVL</sequence>
<dbReference type="AlphaFoldDB" id="A0A6N9TFI4"/>
<feature type="transmembrane region" description="Helical" evidence="8">
    <location>
        <begin position="214"/>
        <end position="238"/>
    </location>
</feature>
<feature type="transmembrane region" description="Helical" evidence="8">
    <location>
        <begin position="307"/>
        <end position="327"/>
    </location>
</feature>
<evidence type="ECO:0000256" key="5">
    <source>
        <dbReference type="ARBA" id="ARBA00022989"/>
    </source>
</evidence>
<keyword evidence="6" id="KW-0406">Ion transport</keyword>
<evidence type="ECO:0000256" key="8">
    <source>
        <dbReference type="SAM" id="Phobius"/>
    </source>
</evidence>
<name>A0A6N9TFI4_9ALTE</name>
<evidence type="ECO:0000256" key="6">
    <source>
        <dbReference type="ARBA" id="ARBA00023065"/>
    </source>
</evidence>
<feature type="transmembrane region" description="Helical" evidence="8">
    <location>
        <begin position="182"/>
        <end position="202"/>
    </location>
</feature>
<feature type="transmembrane region" description="Helical" evidence="8">
    <location>
        <begin position="97"/>
        <end position="121"/>
    </location>
</feature>
<comment type="caution">
    <text evidence="9">The sequence shown here is derived from an EMBL/GenBank/DDBJ whole genome shotgun (WGS) entry which is preliminary data.</text>
</comment>
<dbReference type="GO" id="GO:0008324">
    <property type="term" value="F:monoatomic cation transmembrane transporter activity"/>
    <property type="evidence" value="ECO:0007669"/>
    <property type="project" value="InterPro"/>
</dbReference>
<protein>
    <submittedName>
        <fullName evidence="9">Potassium transporter KtrB</fullName>
    </submittedName>
</protein>
<dbReference type="PANTHER" id="PTHR32024">
    <property type="entry name" value="TRK SYSTEM POTASSIUM UPTAKE PROTEIN TRKG-RELATED"/>
    <property type="match status" value="1"/>
</dbReference>
<accession>A0A6N9TFI4</accession>
<gene>
    <name evidence="9" type="ORF">GTQ48_11105</name>
</gene>
<feature type="transmembrane region" description="Helical" evidence="8">
    <location>
        <begin position="38"/>
        <end position="59"/>
    </location>
</feature>
<feature type="transmembrane region" description="Helical" evidence="8">
    <location>
        <begin position="250"/>
        <end position="272"/>
    </location>
</feature>
<keyword evidence="7 8" id="KW-0472">Membrane</keyword>
<proteinExistence type="predicted"/>
<evidence type="ECO:0000313" key="9">
    <source>
        <dbReference type="EMBL" id="NDW16067.1"/>
    </source>
</evidence>
<evidence type="ECO:0000256" key="1">
    <source>
        <dbReference type="ARBA" id="ARBA00004651"/>
    </source>
</evidence>
<evidence type="ECO:0000313" key="10">
    <source>
        <dbReference type="Proteomes" id="UP000471381"/>
    </source>
</evidence>
<dbReference type="PANTHER" id="PTHR32024:SF1">
    <property type="entry name" value="KTR SYSTEM POTASSIUM UPTAKE PROTEIN B"/>
    <property type="match status" value="1"/>
</dbReference>
<dbReference type="GO" id="GO:0005886">
    <property type="term" value="C:plasma membrane"/>
    <property type="evidence" value="ECO:0007669"/>
    <property type="project" value="UniProtKB-SubCell"/>
</dbReference>
<comment type="subcellular location">
    <subcellularLocation>
        <location evidence="1">Cell membrane</location>
        <topology evidence="1">Multi-pass membrane protein</topology>
    </subcellularLocation>
</comment>
<feature type="transmembrane region" description="Helical" evidence="8">
    <location>
        <begin position="398"/>
        <end position="416"/>
    </location>
</feature>